<dbReference type="AlphaFoldDB" id="A0A5A9X935"/>
<keyword evidence="2" id="KW-1185">Reference proteome</keyword>
<gene>
    <name evidence="1" type="ORF">ET418_15120</name>
</gene>
<reference evidence="1 2" key="1">
    <citation type="submission" date="2019-04" db="EMBL/GenBank/DDBJ databases">
        <title>Geobacter ruber sp. nov., ferric-reducing bacteria isolated from paddy soil.</title>
        <authorList>
            <person name="Xu Z."/>
            <person name="Masuda Y."/>
            <person name="Itoh H."/>
            <person name="Senoo K."/>
        </authorList>
    </citation>
    <scope>NUCLEOTIDE SEQUENCE [LARGE SCALE GENOMIC DNA]</scope>
    <source>
        <strain evidence="1 2">Red88</strain>
    </source>
</reference>
<dbReference type="Proteomes" id="UP000324298">
    <property type="component" value="Unassembled WGS sequence"/>
</dbReference>
<dbReference type="EMBL" id="SRSD01000010">
    <property type="protein sequence ID" value="KAA0888709.1"/>
    <property type="molecule type" value="Genomic_DNA"/>
</dbReference>
<evidence type="ECO:0000313" key="2">
    <source>
        <dbReference type="Proteomes" id="UP000324298"/>
    </source>
</evidence>
<accession>A0A5A9X935</accession>
<protein>
    <submittedName>
        <fullName evidence="1">Uncharacterized protein</fullName>
    </submittedName>
</protein>
<comment type="caution">
    <text evidence="1">The sequence shown here is derived from an EMBL/GenBank/DDBJ whole genome shotgun (WGS) entry which is preliminary data.</text>
</comment>
<proteinExistence type="predicted"/>
<sequence length="69" mass="7745">MTQAEEGEPCEPTLSLDPGAAQELMDELYRVGIRPTEAVDSTGELNATKYHLEDMRKLALQGKEREPQR</sequence>
<evidence type="ECO:0000313" key="1">
    <source>
        <dbReference type="EMBL" id="KAA0888709.1"/>
    </source>
</evidence>
<name>A0A5A9X935_9BACT</name>
<dbReference type="RefSeq" id="WP_149308981.1">
    <property type="nucleotide sequence ID" value="NZ_SRSD01000010.1"/>
</dbReference>
<organism evidence="1 2">
    <name type="scientific">Oryzomonas rubra</name>
    <dbReference type="NCBI Taxonomy" id="2509454"/>
    <lineage>
        <taxon>Bacteria</taxon>
        <taxon>Pseudomonadati</taxon>
        <taxon>Thermodesulfobacteriota</taxon>
        <taxon>Desulfuromonadia</taxon>
        <taxon>Geobacterales</taxon>
        <taxon>Geobacteraceae</taxon>
        <taxon>Oryzomonas</taxon>
    </lineage>
</organism>